<comment type="caution">
    <text evidence="4">The sequence shown here is derived from an EMBL/GenBank/DDBJ whole genome shotgun (WGS) entry which is preliminary data.</text>
</comment>
<evidence type="ECO:0000313" key="4">
    <source>
        <dbReference type="EMBL" id="KAF8483494.1"/>
    </source>
</evidence>
<dbReference type="AlphaFoldDB" id="A0A9P5N0V5"/>
<evidence type="ECO:0000259" key="3">
    <source>
        <dbReference type="Pfam" id="PF20882"/>
    </source>
</evidence>
<keyword evidence="1" id="KW-0175">Coiled coil</keyword>
<dbReference type="GO" id="GO:0051315">
    <property type="term" value="P:attachment of mitotic spindle microtubules to kinetochore"/>
    <property type="evidence" value="ECO:0007669"/>
    <property type="project" value="TreeGrafter"/>
</dbReference>
<dbReference type="InterPro" id="IPR037475">
    <property type="entry name" value="Sos7"/>
</dbReference>
<protein>
    <recommendedName>
        <fullName evidence="3">Kinetochore protein Sos7 coiled-coil domain-containing protein</fullName>
    </recommendedName>
</protein>
<reference evidence="4" key="2">
    <citation type="journal article" date="2020" name="Nat. Commun.">
        <title>Large-scale genome sequencing of mycorrhizal fungi provides insights into the early evolution of symbiotic traits.</title>
        <authorList>
            <person name="Miyauchi S."/>
            <person name="Kiss E."/>
            <person name="Kuo A."/>
            <person name="Drula E."/>
            <person name="Kohler A."/>
            <person name="Sanchez-Garcia M."/>
            <person name="Morin E."/>
            <person name="Andreopoulos B."/>
            <person name="Barry K.W."/>
            <person name="Bonito G."/>
            <person name="Buee M."/>
            <person name="Carver A."/>
            <person name="Chen C."/>
            <person name="Cichocki N."/>
            <person name="Clum A."/>
            <person name="Culley D."/>
            <person name="Crous P.W."/>
            <person name="Fauchery L."/>
            <person name="Girlanda M."/>
            <person name="Hayes R.D."/>
            <person name="Keri Z."/>
            <person name="LaButti K."/>
            <person name="Lipzen A."/>
            <person name="Lombard V."/>
            <person name="Magnuson J."/>
            <person name="Maillard F."/>
            <person name="Murat C."/>
            <person name="Nolan M."/>
            <person name="Ohm R.A."/>
            <person name="Pangilinan J."/>
            <person name="Pereira M.F."/>
            <person name="Perotto S."/>
            <person name="Peter M."/>
            <person name="Pfister S."/>
            <person name="Riley R."/>
            <person name="Sitrit Y."/>
            <person name="Stielow J.B."/>
            <person name="Szollosi G."/>
            <person name="Zifcakova L."/>
            <person name="Stursova M."/>
            <person name="Spatafora J.W."/>
            <person name="Tedersoo L."/>
            <person name="Vaario L.M."/>
            <person name="Yamada A."/>
            <person name="Yan M."/>
            <person name="Wang P."/>
            <person name="Xu J."/>
            <person name="Bruns T."/>
            <person name="Baldrian P."/>
            <person name="Vilgalys R."/>
            <person name="Dunand C."/>
            <person name="Henrissat B."/>
            <person name="Grigoriev I.V."/>
            <person name="Hibbett D."/>
            <person name="Nagy L.G."/>
            <person name="Martin F.M."/>
        </authorList>
    </citation>
    <scope>NUCLEOTIDE SEQUENCE</scope>
    <source>
        <strain evidence="4">Prilba</strain>
    </source>
</reference>
<evidence type="ECO:0000256" key="2">
    <source>
        <dbReference type="SAM" id="MobiDB-lite"/>
    </source>
</evidence>
<name>A0A9P5N0V5_9AGAM</name>
<dbReference type="Pfam" id="PF20882">
    <property type="entry name" value="Sos7"/>
    <property type="match status" value="1"/>
</dbReference>
<dbReference type="GO" id="GO:0000776">
    <property type="term" value="C:kinetochore"/>
    <property type="evidence" value="ECO:0007669"/>
    <property type="project" value="InterPro"/>
</dbReference>
<dbReference type="InterPro" id="IPR048781">
    <property type="entry name" value="Sos7_CC"/>
</dbReference>
<dbReference type="OrthoDB" id="18959at2759"/>
<reference evidence="4" key="1">
    <citation type="submission" date="2019-10" db="EMBL/GenBank/DDBJ databases">
        <authorList>
            <consortium name="DOE Joint Genome Institute"/>
            <person name="Kuo A."/>
            <person name="Miyauchi S."/>
            <person name="Kiss E."/>
            <person name="Drula E."/>
            <person name="Kohler A."/>
            <person name="Sanchez-Garcia M."/>
            <person name="Andreopoulos B."/>
            <person name="Barry K.W."/>
            <person name="Bonito G."/>
            <person name="Buee M."/>
            <person name="Carver A."/>
            <person name="Chen C."/>
            <person name="Cichocki N."/>
            <person name="Clum A."/>
            <person name="Culley D."/>
            <person name="Crous P.W."/>
            <person name="Fauchery L."/>
            <person name="Girlanda M."/>
            <person name="Hayes R."/>
            <person name="Keri Z."/>
            <person name="LaButti K."/>
            <person name="Lipzen A."/>
            <person name="Lombard V."/>
            <person name="Magnuson J."/>
            <person name="Maillard F."/>
            <person name="Morin E."/>
            <person name="Murat C."/>
            <person name="Nolan M."/>
            <person name="Ohm R."/>
            <person name="Pangilinan J."/>
            <person name="Pereira M."/>
            <person name="Perotto S."/>
            <person name="Peter M."/>
            <person name="Riley R."/>
            <person name="Sitrit Y."/>
            <person name="Stielow B."/>
            <person name="Szollosi G."/>
            <person name="Zifcakova L."/>
            <person name="Stursova M."/>
            <person name="Spatafora J.W."/>
            <person name="Tedersoo L."/>
            <person name="Vaario L.-M."/>
            <person name="Yamada A."/>
            <person name="Yan M."/>
            <person name="Wang P."/>
            <person name="Xu J."/>
            <person name="Bruns T."/>
            <person name="Baldrian P."/>
            <person name="Vilgalys R."/>
            <person name="Henrissat B."/>
            <person name="Grigoriev I.V."/>
            <person name="Hibbett D."/>
            <person name="Nagy L.G."/>
            <person name="Martin F.M."/>
        </authorList>
    </citation>
    <scope>NUCLEOTIDE SEQUENCE</scope>
    <source>
        <strain evidence="4">Prilba</strain>
    </source>
</reference>
<organism evidence="4 5">
    <name type="scientific">Russula ochroleuca</name>
    <dbReference type="NCBI Taxonomy" id="152965"/>
    <lineage>
        <taxon>Eukaryota</taxon>
        <taxon>Fungi</taxon>
        <taxon>Dikarya</taxon>
        <taxon>Basidiomycota</taxon>
        <taxon>Agaricomycotina</taxon>
        <taxon>Agaricomycetes</taxon>
        <taxon>Russulales</taxon>
        <taxon>Russulaceae</taxon>
        <taxon>Russula</taxon>
    </lineage>
</organism>
<dbReference type="PANTHER" id="PTHR37329:SF1">
    <property type="entry name" value="KINETOCHORE PROTEIN SOS7"/>
    <property type="match status" value="1"/>
</dbReference>
<evidence type="ECO:0000256" key="1">
    <source>
        <dbReference type="SAM" id="Coils"/>
    </source>
</evidence>
<gene>
    <name evidence="4" type="ORF">DFH94DRAFT_722210</name>
</gene>
<keyword evidence="5" id="KW-1185">Reference proteome</keyword>
<sequence>MSIFTEPQLKFSSTEPAKQLQSTFDAAHLRIRDVQARFNSRTLETGEDAMERRGSSSMSSTPEALAAEVSDYMSFMHRLKFQYLENNAKDKYVKTIVNDEAPMVTADTNATLQAANLVKKANLKAAKSRLAQRHTDIRNLAPHVERDYLKAKGLADEAVALAQSILDARLTITRLRQAHPSPRLTIPVAEEQLSSQVVDMQMLEDESQRVNEKIARVKGAIKEGTVEIDRLRSEKAELEKKVATHKVEADDGRAVDLCDWYTSSLAIHRSLLNMQSSRSISENELVLSYAIDPPNRSAKTKNERVVVIVLLFLPNTRQLADARIEGLEGVDMTNVVDSYVQANDVPGLIWHVLLRARQVF</sequence>
<feature type="coiled-coil region" evidence="1">
    <location>
        <begin position="200"/>
        <end position="248"/>
    </location>
</feature>
<dbReference type="PANTHER" id="PTHR37329">
    <property type="entry name" value="KINETOCHORE PROTEIN SOS7"/>
    <property type="match status" value="1"/>
</dbReference>
<dbReference type="EMBL" id="WHVB01000004">
    <property type="protein sequence ID" value="KAF8483494.1"/>
    <property type="molecule type" value="Genomic_DNA"/>
</dbReference>
<proteinExistence type="predicted"/>
<dbReference type="GO" id="GO:0034501">
    <property type="term" value="P:protein localization to kinetochore"/>
    <property type="evidence" value="ECO:0007669"/>
    <property type="project" value="InterPro"/>
</dbReference>
<evidence type="ECO:0000313" key="5">
    <source>
        <dbReference type="Proteomes" id="UP000759537"/>
    </source>
</evidence>
<feature type="domain" description="Kinetochore protein Sos7 coiled-coil" evidence="3">
    <location>
        <begin position="75"/>
        <end position="148"/>
    </location>
</feature>
<accession>A0A9P5N0V5</accession>
<feature type="region of interest" description="Disordered" evidence="2">
    <location>
        <begin position="40"/>
        <end position="62"/>
    </location>
</feature>
<dbReference type="Proteomes" id="UP000759537">
    <property type="component" value="Unassembled WGS sequence"/>
</dbReference>